<dbReference type="KEGG" id="est:DN752_03620"/>
<dbReference type="InterPro" id="IPR009097">
    <property type="entry name" value="Cyclic_Pdiesterase"/>
</dbReference>
<evidence type="ECO:0000313" key="2">
    <source>
        <dbReference type="Proteomes" id="UP000248688"/>
    </source>
</evidence>
<dbReference type="SUPFAM" id="SSF55144">
    <property type="entry name" value="LigT-like"/>
    <property type="match status" value="1"/>
</dbReference>
<sequence length="230" mass="26908">MKLKSHYESLFQSARQQLIHDQYEVDKKIDNPSDSRRGITLLARPDHHCKTKITAFLDELQLLDPSQYYYPQSDLHITIMSIISCYAEFQLEQINPKEYISIILDSLRHIPPIKVHFAGVTLSPAGVLVQGYPDGEALQELRDRLREHFKSSTLQQSLDKRYTIQTAHSTIMRYRHPLKNKDKFLQTIESNRHTDFGTFTVSELELVVNDWYQRKKNVLVLHQLPIPSQH</sequence>
<dbReference type="RefSeq" id="WP_112782718.1">
    <property type="nucleotide sequence ID" value="NZ_CP030041.1"/>
</dbReference>
<dbReference type="EMBL" id="CP030041">
    <property type="protein sequence ID" value="AWW29302.1"/>
    <property type="molecule type" value="Genomic_DNA"/>
</dbReference>
<organism evidence="1 2">
    <name type="scientific">Echinicola strongylocentroti</name>
    <dbReference type="NCBI Taxonomy" id="1795355"/>
    <lineage>
        <taxon>Bacteria</taxon>
        <taxon>Pseudomonadati</taxon>
        <taxon>Bacteroidota</taxon>
        <taxon>Cytophagia</taxon>
        <taxon>Cytophagales</taxon>
        <taxon>Cyclobacteriaceae</taxon>
        <taxon>Echinicola</taxon>
    </lineage>
</organism>
<keyword evidence="2" id="KW-1185">Reference proteome</keyword>
<accession>A0A2Z4IE14</accession>
<evidence type="ECO:0000313" key="1">
    <source>
        <dbReference type="EMBL" id="AWW29302.1"/>
    </source>
</evidence>
<dbReference type="Pfam" id="PF13563">
    <property type="entry name" value="2_5_RNA_ligase2"/>
    <property type="match status" value="1"/>
</dbReference>
<protein>
    <submittedName>
        <fullName evidence="1">Mutarotase</fullName>
    </submittedName>
</protein>
<proteinExistence type="predicted"/>
<reference evidence="1 2" key="1">
    <citation type="submission" date="2018-06" db="EMBL/GenBank/DDBJ databases">
        <title>Echinicola strongylocentroti sp. nov., isolated from a sea urchin Strongylocentrotus intermedius.</title>
        <authorList>
            <person name="Bae S.S."/>
        </authorList>
    </citation>
    <scope>NUCLEOTIDE SEQUENCE [LARGE SCALE GENOMIC DNA]</scope>
    <source>
        <strain evidence="1 2">MEBiC08714</strain>
    </source>
</reference>
<dbReference type="AlphaFoldDB" id="A0A2Z4IE14"/>
<name>A0A2Z4IE14_9BACT</name>
<dbReference type="Gene3D" id="3.90.1140.10">
    <property type="entry name" value="Cyclic phosphodiesterase"/>
    <property type="match status" value="1"/>
</dbReference>
<dbReference type="Proteomes" id="UP000248688">
    <property type="component" value="Chromosome"/>
</dbReference>
<gene>
    <name evidence="1" type="ORF">DN752_03620</name>
</gene>
<dbReference type="OrthoDB" id="2326088at2"/>